<keyword evidence="1" id="KW-0472">Membrane</keyword>
<dbReference type="Proteomes" id="UP000280834">
    <property type="component" value="Unassembled WGS sequence"/>
</dbReference>
<protein>
    <submittedName>
        <fullName evidence="2 4">Uncharacterized protein</fullName>
    </submittedName>
</protein>
<keyword evidence="1" id="KW-0812">Transmembrane</keyword>
<sequence>MTINLISSLSVKLSLYFNIYTYIYTYAFAFCNLHIIRLYLINVQ</sequence>
<evidence type="ECO:0000313" key="4">
    <source>
        <dbReference type="WBParaSite" id="BTMF_0001644201-mRNA-1"/>
    </source>
</evidence>
<feature type="transmembrane region" description="Helical" evidence="1">
    <location>
        <begin position="19"/>
        <end position="40"/>
    </location>
</feature>
<reference evidence="4" key="1">
    <citation type="submission" date="2017-02" db="UniProtKB">
        <authorList>
            <consortium name="WormBaseParasite"/>
        </authorList>
    </citation>
    <scope>IDENTIFICATION</scope>
</reference>
<dbReference type="EMBL" id="UZAG01021172">
    <property type="protein sequence ID" value="VDO49421.1"/>
    <property type="molecule type" value="Genomic_DNA"/>
</dbReference>
<evidence type="ECO:0000256" key="1">
    <source>
        <dbReference type="SAM" id="Phobius"/>
    </source>
</evidence>
<organism evidence="4">
    <name type="scientific">Brugia timori</name>
    <dbReference type="NCBI Taxonomy" id="42155"/>
    <lineage>
        <taxon>Eukaryota</taxon>
        <taxon>Metazoa</taxon>
        <taxon>Ecdysozoa</taxon>
        <taxon>Nematoda</taxon>
        <taxon>Chromadorea</taxon>
        <taxon>Rhabditida</taxon>
        <taxon>Spirurina</taxon>
        <taxon>Spiruromorpha</taxon>
        <taxon>Filarioidea</taxon>
        <taxon>Onchocercidae</taxon>
        <taxon>Brugia</taxon>
    </lineage>
</organism>
<evidence type="ECO:0000313" key="2">
    <source>
        <dbReference type="EMBL" id="VDO49421.1"/>
    </source>
</evidence>
<keyword evidence="1" id="KW-1133">Transmembrane helix</keyword>
<proteinExistence type="predicted"/>
<evidence type="ECO:0000313" key="3">
    <source>
        <dbReference type="Proteomes" id="UP000280834"/>
    </source>
</evidence>
<keyword evidence="3" id="KW-1185">Reference proteome</keyword>
<accession>A0A0R3R8T6</accession>
<name>A0A0R3R8T6_9BILA</name>
<dbReference type="WBParaSite" id="BTMF_0001644201-mRNA-1">
    <property type="protein sequence ID" value="BTMF_0001644201-mRNA-1"/>
    <property type="gene ID" value="BTMF_0001644201"/>
</dbReference>
<gene>
    <name evidence="2" type="ORF">BTMF_LOCUS14423</name>
</gene>
<dbReference type="AlphaFoldDB" id="A0A0R3R8T6"/>
<reference evidence="2 3" key="2">
    <citation type="submission" date="2018-11" db="EMBL/GenBank/DDBJ databases">
        <authorList>
            <consortium name="Pathogen Informatics"/>
        </authorList>
    </citation>
    <scope>NUCLEOTIDE SEQUENCE [LARGE SCALE GENOMIC DNA]</scope>
</reference>